<keyword evidence="3" id="KW-0853">WD repeat</keyword>
<dbReference type="AlphaFoldDB" id="A0A6L2PUW7"/>
<proteinExistence type="predicted"/>
<dbReference type="InterPro" id="IPR050687">
    <property type="entry name" value="Dynein_IC"/>
</dbReference>
<dbReference type="Proteomes" id="UP000502823">
    <property type="component" value="Unassembled WGS sequence"/>
</dbReference>
<evidence type="ECO:0008006" key="8">
    <source>
        <dbReference type="Google" id="ProtNLM"/>
    </source>
</evidence>
<dbReference type="InterPro" id="IPR015943">
    <property type="entry name" value="WD40/YVTN_repeat-like_dom_sf"/>
</dbReference>
<protein>
    <recommendedName>
        <fullName evidence="8">WD repeat-containing protein 63</fullName>
    </recommendedName>
</protein>
<dbReference type="GO" id="GO:0060294">
    <property type="term" value="P:cilium movement involved in cell motility"/>
    <property type="evidence" value="ECO:0007669"/>
    <property type="project" value="TreeGrafter"/>
</dbReference>
<comment type="caution">
    <text evidence="6">The sequence shown here is derived from an EMBL/GenBank/DDBJ whole genome shotgun (WGS) entry which is preliminary data.</text>
</comment>
<accession>A0A6L2PUW7</accession>
<name>A0A6L2PUW7_COPFO</name>
<gene>
    <name evidence="6" type="ORF">Cfor_01775</name>
</gene>
<evidence type="ECO:0000256" key="2">
    <source>
        <dbReference type="ARBA" id="ARBA00022490"/>
    </source>
</evidence>
<evidence type="ECO:0000256" key="4">
    <source>
        <dbReference type="ARBA" id="ARBA00022737"/>
    </source>
</evidence>
<evidence type="ECO:0000256" key="3">
    <source>
        <dbReference type="ARBA" id="ARBA00022574"/>
    </source>
</evidence>
<dbReference type="GO" id="GO:0045504">
    <property type="term" value="F:dynein heavy chain binding"/>
    <property type="evidence" value="ECO:0007669"/>
    <property type="project" value="TreeGrafter"/>
</dbReference>
<dbReference type="InParanoid" id="A0A6L2PUW7"/>
<dbReference type="EMBL" id="BLKM01009380">
    <property type="protein sequence ID" value="GFG36411.1"/>
    <property type="molecule type" value="Genomic_DNA"/>
</dbReference>
<dbReference type="PANTHER" id="PTHR12442">
    <property type="entry name" value="DYNEIN INTERMEDIATE CHAIN"/>
    <property type="match status" value="1"/>
</dbReference>
<keyword evidence="7" id="KW-1185">Reference proteome</keyword>
<sequence>MDKELKVQSAIRPEQKVRKRSEAQIEQWEAIRRKSTTVEDKDLNIEGVVRLTLSMEMQRFLGCVIGEHVSSEKPWTSIKKEHVEANLISENEKSEMFAVKEPLMKFPGTDILVGYIFCAEKPNQFYICTTEVARKYVLEMIAKNEADQERRVYNCIYRHSQEWIPLGSGKEVEDNQPKHARPLFEIQAQTAVSRLNQPVVFQDRNVDDVQDGYVNFDPRKHKYVTVMRRRTDVAVQAVPKEGTSVAQTVPPLPSNVWTQYEFYAEAQKEIEDEELAKNTMQFLREKSPEMADDVRYNSVFDLYKDDYPNLVTKGQDVEFPARVIYTEYQTFMDIKNCKGKVISAAAWHPMWTGIMACAYIDHHVQSDENEADVILQDVFSVKPVLIWSFKDALNPRLILRSPRTVHALQFCPYNENLLAGGCSNGQVVVWDLCDSLKKVEQDISLSPDKLKYRLALYDMMGWTRPTTSDRLDRFLNPVLISSLEFSPHSCIKDIKWLSPYYEVSHLGRYQGLKSNQSTALQFLTCSEDGSVFVWDLNAQWSKRPHKKKPKRKTQHKFIARDILSYRQLEIFKPHYKLFAENSASRGCMALSVLAVEAFPLTYLLQTQTDLGRKLSITERLSYKPELQEVTSYPESKIYIGSVEGHVIRATWEGYEFDPGETINSEALKFKSWGAVHDGPITALSLAPFNKDLMLSVGGKVLAIWKDTMKDVPVLWRRSCATLTSGAWSLFCPSMFYITRVDGAIEVWDFLVQSNKPLLVQSISGNALTGIYPSRLGPVQNVIGITDISGNFLVFLLPHEHMTTHPRNKKAVDTFFYREMECRNFACERQERWVACNADMLQAKKKHAEAEMKMRETEKRARERLEKQKKIQEEEELKKRKLKKRKDYAKEECARKHWNSEQEKYLINVLLGKKNLDVQTLVDMKAPLDQLKEDEKQKTLKHDEKMKEQDKLTERISVLFPEMVKDSLKADINVDVVLKDLEKTVNRFAEQYKEIEQKALMLVKNNTFEYEMNWKELLAEGKERRCIIDLELYRRTSRIERYNKMKVEHREKLHMPQEKTGESGKQRTLVKGILRQKKVSYTGQRTCKKVEEEKRGIH</sequence>
<feature type="coiled-coil region" evidence="5">
    <location>
        <begin position="837"/>
        <end position="891"/>
    </location>
</feature>
<dbReference type="FunCoup" id="A0A6L2PUW7">
    <property type="interactions" value="11"/>
</dbReference>
<dbReference type="SMART" id="SM00320">
    <property type="entry name" value="WD40"/>
    <property type="match status" value="4"/>
</dbReference>
<evidence type="ECO:0000256" key="5">
    <source>
        <dbReference type="SAM" id="Coils"/>
    </source>
</evidence>
<dbReference type="InterPro" id="IPR001680">
    <property type="entry name" value="WD40_rpt"/>
</dbReference>
<keyword evidence="2" id="KW-0963">Cytoplasm</keyword>
<dbReference type="OrthoDB" id="6619788at2759"/>
<dbReference type="GO" id="GO:0036156">
    <property type="term" value="C:inner dynein arm"/>
    <property type="evidence" value="ECO:0007669"/>
    <property type="project" value="TreeGrafter"/>
</dbReference>
<keyword evidence="5" id="KW-0175">Coiled coil</keyword>
<comment type="subcellular location">
    <subcellularLocation>
        <location evidence="1">Cytoplasm</location>
    </subcellularLocation>
</comment>
<evidence type="ECO:0000313" key="7">
    <source>
        <dbReference type="Proteomes" id="UP000502823"/>
    </source>
</evidence>
<dbReference type="SUPFAM" id="SSF50978">
    <property type="entry name" value="WD40 repeat-like"/>
    <property type="match status" value="1"/>
</dbReference>
<dbReference type="GO" id="GO:0036159">
    <property type="term" value="P:inner dynein arm assembly"/>
    <property type="evidence" value="ECO:0007669"/>
    <property type="project" value="TreeGrafter"/>
</dbReference>
<organism evidence="6 7">
    <name type="scientific">Coptotermes formosanus</name>
    <name type="common">Formosan subterranean termite</name>
    <dbReference type="NCBI Taxonomy" id="36987"/>
    <lineage>
        <taxon>Eukaryota</taxon>
        <taxon>Metazoa</taxon>
        <taxon>Ecdysozoa</taxon>
        <taxon>Arthropoda</taxon>
        <taxon>Hexapoda</taxon>
        <taxon>Insecta</taxon>
        <taxon>Pterygota</taxon>
        <taxon>Neoptera</taxon>
        <taxon>Polyneoptera</taxon>
        <taxon>Dictyoptera</taxon>
        <taxon>Blattodea</taxon>
        <taxon>Blattoidea</taxon>
        <taxon>Termitoidae</taxon>
        <taxon>Rhinotermitidae</taxon>
        <taxon>Coptotermes</taxon>
    </lineage>
</organism>
<dbReference type="GO" id="GO:0045503">
    <property type="term" value="F:dynein light chain binding"/>
    <property type="evidence" value="ECO:0007669"/>
    <property type="project" value="TreeGrafter"/>
</dbReference>
<reference evidence="7" key="1">
    <citation type="submission" date="2020-01" db="EMBL/GenBank/DDBJ databases">
        <title>Draft genome sequence of the Termite Coptotermes fromosanus.</title>
        <authorList>
            <person name="Itakura S."/>
            <person name="Yosikawa Y."/>
            <person name="Umezawa K."/>
        </authorList>
    </citation>
    <scope>NUCLEOTIDE SEQUENCE [LARGE SCALE GENOMIC DNA]</scope>
</reference>
<evidence type="ECO:0000313" key="6">
    <source>
        <dbReference type="EMBL" id="GFG36411.1"/>
    </source>
</evidence>
<dbReference type="PANTHER" id="PTHR12442:SF5">
    <property type="entry name" value="DYNEIN AXONEMAL INTERMEDIATE CHAIN 3"/>
    <property type="match status" value="1"/>
</dbReference>
<dbReference type="InterPro" id="IPR036322">
    <property type="entry name" value="WD40_repeat_dom_sf"/>
</dbReference>
<keyword evidence="4" id="KW-0677">Repeat</keyword>
<evidence type="ECO:0000256" key="1">
    <source>
        <dbReference type="ARBA" id="ARBA00004496"/>
    </source>
</evidence>
<dbReference type="Gene3D" id="2.130.10.10">
    <property type="entry name" value="YVTN repeat-like/Quinoprotein amine dehydrogenase"/>
    <property type="match status" value="1"/>
</dbReference>